<dbReference type="EMBL" id="AP019308">
    <property type="protein sequence ID" value="BBH22131.1"/>
    <property type="molecule type" value="Genomic_DNA"/>
</dbReference>
<dbReference type="Pfam" id="PF00395">
    <property type="entry name" value="SLH"/>
    <property type="match status" value="3"/>
</dbReference>
<dbReference type="OrthoDB" id="9799230at2"/>
<dbReference type="Pfam" id="PF00041">
    <property type="entry name" value="fn3"/>
    <property type="match status" value="2"/>
</dbReference>
<feature type="compositionally biased region" description="Basic and acidic residues" evidence="2">
    <location>
        <begin position="270"/>
        <end position="287"/>
    </location>
</feature>
<dbReference type="Gene3D" id="2.60.40.10">
    <property type="entry name" value="Immunoglobulins"/>
    <property type="match status" value="2"/>
</dbReference>
<dbReference type="InterPro" id="IPR001119">
    <property type="entry name" value="SLH_dom"/>
</dbReference>
<dbReference type="Proteomes" id="UP000275368">
    <property type="component" value="Chromosome"/>
</dbReference>
<evidence type="ECO:0000313" key="3">
    <source>
        <dbReference type="EMBL" id="BBH22131.1"/>
    </source>
</evidence>
<dbReference type="AlphaFoldDB" id="A0A3G9J8J2"/>
<evidence type="ECO:0000256" key="1">
    <source>
        <dbReference type="ARBA" id="ARBA00022737"/>
    </source>
</evidence>
<keyword evidence="4" id="KW-1185">Reference proteome</keyword>
<protein>
    <submittedName>
        <fullName evidence="3">Uncharacterized protein</fullName>
    </submittedName>
</protein>
<reference evidence="3 4" key="1">
    <citation type="submission" date="2018-11" db="EMBL/GenBank/DDBJ databases">
        <title>Complete genome sequence of Paenibacillus baekrokdamisoli strain KCTC 33723.</title>
        <authorList>
            <person name="Kang S.W."/>
            <person name="Lee K.C."/>
            <person name="Kim K.K."/>
            <person name="Kim J.S."/>
            <person name="Kim D.S."/>
            <person name="Ko S.H."/>
            <person name="Yang S.H."/>
            <person name="Lee J.S."/>
        </authorList>
    </citation>
    <scope>NUCLEOTIDE SEQUENCE [LARGE SCALE GENOMIC DNA]</scope>
    <source>
        <strain evidence="3 4">KCTC 33723</strain>
    </source>
</reference>
<dbReference type="PROSITE" id="PS51125">
    <property type="entry name" value="NHL"/>
    <property type="match status" value="12"/>
</dbReference>
<dbReference type="Gene3D" id="2.40.10.500">
    <property type="match status" value="3"/>
</dbReference>
<dbReference type="SUPFAM" id="SSF101898">
    <property type="entry name" value="NHL repeat"/>
    <property type="match status" value="2"/>
</dbReference>
<gene>
    <name evidence="3" type="ORF">Back11_34760</name>
</gene>
<sequence length="1241" mass="132203">MISNKWEYVERYSKKTLLWFITLLLVLPHVSSVSAQSRNWTQYGKPGIASNDFVGSFATPSGVAVDGAGNVYVADTDNNRIQKRDAATGAWSVLNTNAGGPGSGLGEFDHPRAVAVDGEGNVYVADTDNNRIQKLDVSAGLPGEWKTIGNQVSFNHPKGVAVDSADNVYVADTDNNLIRKLEAASNTWIYYTGFSFPRAVAVDGNGNVYVVDSANYRIMKLDVSEGATGNWDWISGGKGNLPGQLNSPSSIAIDRDGNLYVADTQNNRVQKRDATSEAWSDWKKSDGRSGNGPGEFNQPYGVAVDGKGNVYVTDTDNHRIQKLDAADGTWSEWGYQATIAGQGLGEFSSPTGVAMDSQGNLYVTEYDNHRIQKLDMLTGKWRGWGKIGGGSGSGTGEFLNPTGTAVDSKGNVYVADRDNHRIQKLDVSQGTDGEWTVIASGRGSNPGQFEFPNDVAIDRYDNVYVADINNNRIQKLDVSKGSWETIGYGRGKTPGKFKSPSGVAVDGDGNVYVADTDNHRIQKLNLSILQNHPTNWQPGDEWEVIGYGMGSGLGQFYEPYDVTVDVNGNVYVADMSNNRIQMLDVSNGTWREWGKIGGQSGSSPGEFSSPTGVAVDGKGDIYVADFDNHRIQRWVFDRPDAPTNVTATAGNGEATVSFTAPANNGGRAIIGYTVTSSPGGVKASGLSGPIKVSGLTNGTQYTFTVVATNKEGDSVASAASNAVTPMTVPDAPTNVTATAGNGEATVSFTAPTYDGGNAITGYTVIASPGGATASGLSSPIKATGLTNGTAYTFTVVAANGAGNSFPSAASNGVTPYQPSGGGGNGSVPSSPESDDAVVYVNGKQEKAGTTKVTKENGRTVATIIVDGKKLENKLATEGPSPEVSIRTKGGSDVVIGQLQSELIEKMASRQAVLLLQTDKATFRIPTERIDLRSIVDRFGESANLRDIQVQIVVAAAQAQTTTKGNASIVVPPLEFALRAVYNGRTIEIAEFDAYVERLIAIPDGVDPERITTGAANEADGTLRHLPTRIVRLDGKVYAKVNSRTNGLVSLIWNPIEFKDVERHWSKQVVNDMGSRLVVNGDRSGLYRPDQEISRAEFAAILIRGLGLKPELEKSPFGDVDPNSWYAGAIGTASKYRLIRGFADGTARPNDKITREQAMSLMARAMTLTELKEKTSPVAGQALDAFTDAGAISSWARDGIADCLNYGLVTGRNWKELAPEAFITRAEVAVMVQKLLQKSDLI</sequence>
<dbReference type="InterPro" id="IPR003961">
    <property type="entry name" value="FN3_dom"/>
</dbReference>
<feature type="region of interest" description="Disordered" evidence="2">
    <location>
        <begin position="812"/>
        <end position="834"/>
    </location>
</feature>
<dbReference type="SUPFAM" id="SSF49265">
    <property type="entry name" value="Fibronectin type III"/>
    <property type="match status" value="1"/>
</dbReference>
<dbReference type="InterPro" id="IPR013783">
    <property type="entry name" value="Ig-like_fold"/>
</dbReference>
<dbReference type="InterPro" id="IPR036116">
    <property type="entry name" value="FN3_sf"/>
</dbReference>
<dbReference type="CDD" id="cd05819">
    <property type="entry name" value="NHL"/>
    <property type="match status" value="1"/>
</dbReference>
<dbReference type="Gene3D" id="2.120.10.30">
    <property type="entry name" value="TolB, C-terminal domain"/>
    <property type="match status" value="5"/>
</dbReference>
<dbReference type="SMART" id="SM00060">
    <property type="entry name" value="FN3"/>
    <property type="match status" value="2"/>
</dbReference>
<dbReference type="PANTHER" id="PTHR24104">
    <property type="entry name" value="E3 UBIQUITIN-PROTEIN LIGASE NHLRC1-RELATED"/>
    <property type="match status" value="1"/>
</dbReference>
<keyword evidence="1" id="KW-0677">Repeat</keyword>
<proteinExistence type="predicted"/>
<dbReference type="InterPro" id="IPR011042">
    <property type="entry name" value="6-blade_b-propeller_TolB-like"/>
</dbReference>
<dbReference type="Pfam" id="PF01436">
    <property type="entry name" value="NHL"/>
    <property type="match status" value="11"/>
</dbReference>
<evidence type="ECO:0000256" key="2">
    <source>
        <dbReference type="SAM" id="MobiDB-lite"/>
    </source>
</evidence>
<dbReference type="PROSITE" id="PS50853">
    <property type="entry name" value="FN3"/>
    <property type="match status" value="1"/>
</dbReference>
<accession>A0A3G9J8J2</accession>
<dbReference type="InterPro" id="IPR050952">
    <property type="entry name" value="TRIM-NHL_E3_ligases"/>
</dbReference>
<dbReference type="PANTHER" id="PTHR24104:SF25">
    <property type="entry name" value="PROTEIN LIN-41"/>
    <property type="match status" value="1"/>
</dbReference>
<organism evidence="3 4">
    <name type="scientific">Paenibacillus baekrokdamisoli</name>
    <dbReference type="NCBI Taxonomy" id="1712516"/>
    <lineage>
        <taxon>Bacteria</taxon>
        <taxon>Bacillati</taxon>
        <taxon>Bacillota</taxon>
        <taxon>Bacilli</taxon>
        <taxon>Bacillales</taxon>
        <taxon>Paenibacillaceae</taxon>
        <taxon>Paenibacillus</taxon>
    </lineage>
</organism>
<dbReference type="InterPro" id="IPR001258">
    <property type="entry name" value="NHL_repeat"/>
</dbReference>
<dbReference type="SUPFAM" id="SSF63825">
    <property type="entry name" value="YWTD domain"/>
    <property type="match status" value="1"/>
</dbReference>
<name>A0A3G9J8J2_9BACL</name>
<dbReference type="GO" id="GO:0008270">
    <property type="term" value="F:zinc ion binding"/>
    <property type="evidence" value="ECO:0007669"/>
    <property type="project" value="UniProtKB-KW"/>
</dbReference>
<dbReference type="KEGG" id="pbk:Back11_34760"/>
<evidence type="ECO:0000313" key="4">
    <source>
        <dbReference type="Proteomes" id="UP000275368"/>
    </source>
</evidence>
<dbReference type="RefSeq" id="WP_125659724.1">
    <property type="nucleotide sequence ID" value="NZ_AP019308.1"/>
</dbReference>
<dbReference type="PROSITE" id="PS51272">
    <property type="entry name" value="SLH"/>
    <property type="match status" value="3"/>
</dbReference>
<feature type="region of interest" description="Disordered" evidence="2">
    <location>
        <begin position="269"/>
        <end position="300"/>
    </location>
</feature>
<dbReference type="CDD" id="cd00063">
    <property type="entry name" value="FN3"/>
    <property type="match status" value="2"/>
</dbReference>